<dbReference type="RefSeq" id="WP_188941661.1">
    <property type="nucleotide sequence ID" value="NZ_BMNA01000004.1"/>
</dbReference>
<dbReference type="Proteomes" id="UP000655208">
    <property type="component" value="Unassembled WGS sequence"/>
</dbReference>
<dbReference type="EMBL" id="BMNA01000004">
    <property type="protein sequence ID" value="GGM02207.1"/>
    <property type="molecule type" value="Genomic_DNA"/>
</dbReference>
<dbReference type="AlphaFoldDB" id="A0A917WG12"/>
<organism evidence="1 2">
    <name type="scientific">Nakamurella endophytica</name>
    <dbReference type="NCBI Taxonomy" id="1748367"/>
    <lineage>
        <taxon>Bacteria</taxon>
        <taxon>Bacillati</taxon>
        <taxon>Actinomycetota</taxon>
        <taxon>Actinomycetes</taxon>
        <taxon>Nakamurellales</taxon>
        <taxon>Nakamurellaceae</taxon>
        <taxon>Nakamurella</taxon>
    </lineage>
</organism>
<name>A0A917WG12_9ACTN</name>
<evidence type="ECO:0000313" key="1">
    <source>
        <dbReference type="EMBL" id="GGM02207.1"/>
    </source>
</evidence>
<accession>A0A917WG12</accession>
<sequence length="411" mass="44412">MAAEIVPIQLGLTAGNVLTLWAPRWREDGEEWEAFLGHGDHIYVFPDPAHLAAFIRSDAEHDLTDHPEWETAARMLTDELVPDDDHRFDIVGVPDLVAETPDIWTLAEMTDTVAILRSLAEVCDLPAVDEVLDSADGFSVLPLGESAFSGRQGEKLWNGIGAAVVRNWDKVVDAVDSVVTTPSVDAALLETAQAEAAATHAVLEDETEEDVEVAELEEGERDPELAFWDEIGIDCIEVAVDGRTGWTLRCYLDDEPLFLAVGDRIQIFSSDEALEDYVTGTGADHRLSSLEIWPQVRDAIDGGDAVVVAGPENSYQLDGLTEALAAGPAAVPAERLDLAVELLTDAAAARRDTATADALSTATPLGSLVRAITRPDPGRLPPAPPFDDEAEQWQELVARFAASLDWDPPAR</sequence>
<reference evidence="1" key="1">
    <citation type="journal article" date="2014" name="Int. J. Syst. Evol. Microbiol.">
        <title>Complete genome sequence of Corynebacterium casei LMG S-19264T (=DSM 44701T), isolated from a smear-ripened cheese.</title>
        <authorList>
            <consortium name="US DOE Joint Genome Institute (JGI-PGF)"/>
            <person name="Walter F."/>
            <person name="Albersmeier A."/>
            <person name="Kalinowski J."/>
            <person name="Ruckert C."/>
        </authorList>
    </citation>
    <scope>NUCLEOTIDE SEQUENCE</scope>
    <source>
        <strain evidence="1">CGMCC 4.7308</strain>
    </source>
</reference>
<proteinExistence type="predicted"/>
<gene>
    <name evidence="1" type="ORF">GCM10011594_22870</name>
</gene>
<keyword evidence="2" id="KW-1185">Reference proteome</keyword>
<protein>
    <recommendedName>
        <fullName evidence="3">Primosomal protein</fullName>
    </recommendedName>
</protein>
<evidence type="ECO:0000313" key="2">
    <source>
        <dbReference type="Proteomes" id="UP000655208"/>
    </source>
</evidence>
<evidence type="ECO:0008006" key="3">
    <source>
        <dbReference type="Google" id="ProtNLM"/>
    </source>
</evidence>
<reference evidence="1" key="2">
    <citation type="submission" date="2020-09" db="EMBL/GenBank/DDBJ databases">
        <authorList>
            <person name="Sun Q."/>
            <person name="Zhou Y."/>
        </authorList>
    </citation>
    <scope>NUCLEOTIDE SEQUENCE</scope>
    <source>
        <strain evidence="1">CGMCC 4.7308</strain>
    </source>
</reference>
<comment type="caution">
    <text evidence="1">The sequence shown here is derived from an EMBL/GenBank/DDBJ whole genome shotgun (WGS) entry which is preliminary data.</text>
</comment>